<comment type="caution">
    <text evidence="2">The sequence shown here is derived from an EMBL/GenBank/DDBJ whole genome shotgun (WGS) entry which is preliminary data.</text>
</comment>
<protein>
    <submittedName>
        <fullName evidence="2">14873_t:CDS:1</fullName>
    </submittedName>
</protein>
<proteinExistence type="predicted"/>
<dbReference type="OrthoDB" id="1893698at2759"/>
<gene>
    <name evidence="2" type="ORF">CPELLU_LOCUS6719</name>
</gene>
<dbReference type="EMBL" id="CAJVQA010004263">
    <property type="protein sequence ID" value="CAG8595018.1"/>
    <property type="molecule type" value="Genomic_DNA"/>
</dbReference>
<evidence type="ECO:0000313" key="2">
    <source>
        <dbReference type="EMBL" id="CAG8595018.1"/>
    </source>
</evidence>
<dbReference type="InterPro" id="IPR008906">
    <property type="entry name" value="HATC_C_dom"/>
</dbReference>
<dbReference type="PANTHER" id="PTHR23272:SF161">
    <property type="entry name" value="ZINC FINGER BED DOMAIN-CONTAINING PROTEIN RICESLEEPER 1-LIKE"/>
    <property type="match status" value="1"/>
</dbReference>
<sequence>TQSIYSTVSKSERPEANTITESSEITTINKDCETAVISKKHRTNELWDDKLMQGYDRFLEDNQVNAINNKNKFERYLNDLFVPCSETFDVLVWWKKNELKYPSMLSMVRDIFAIPITSVASKSVILVLAKFLH</sequence>
<dbReference type="Pfam" id="PF05699">
    <property type="entry name" value="Dimer_Tnp_hAT"/>
    <property type="match status" value="1"/>
</dbReference>
<dbReference type="PANTHER" id="PTHR23272">
    <property type="entry name" value="BED FINGER-RELATED"/>
    <property type="match status" value="1"/>
</dbReference>
<dbReference type="GO" id="GO:0046983">
    <property type="term" value="F:protein dimerization activity"/>
    <property type="evidence" value="ECO:0007669"/>
    <property type="project" value="InterPro"/>
</dbReference>
<keyword evidence="3" id="KW-1185">Reference proteome</keyword>
<name>A0A9N9GBM8_9GLOM</name>
<dbReference type="SUPFAM" id="SSF53098">
    <property type="entry name" value="Ribonuclease H-like"/>
    <property type="match status" value="1"/>
</dbReference>
<evidence type="ECO:0000313" key="3">
    <source>
        <dbReference type="Proteomes" id="UP000789759"/>
    </source>
</evidence>
<reference evidence="2" key="1">
    <citation type="submission" date="2021-06" db="EMBL/GenBank/DDBJ databases">
        <authorList>
            <person name="Kallberg Y."/>
            <person name="Tangrot J."/>
            <person name="Rosling A."/>
        </authorList>
    </citation>
    <scope>NUCLEOTIDE SEQUENCE</scope>
    <source>
        <strain evidence="2">FL966</strain>
    </source>
</reference>
<dbReference type="InterPro" id="IPR012337">
    <property type="entry name" value="RNaseH-like_sf"/>
</dbReference>
<evidence type="ECO:0000259" key="1">
    <source>
        <dbReference type="Pfam" id="PF05699"/>
    </source>
</evidence>
<dbReference type="AlphaFoldDB" id="A0A9N9GBM8"/>
<dbReference type="Proteomes" id="UP000789759">
    <property type="component" value="Unassembled WGS sequence"/>
</dbReference>
<organism evidence="2 3">
    <name type="scientific">Cetraspora pellucida</name>
    <dbReference type="NCBI Taxonomy" id="1433469"/>
    <lineage>
        <taxon>Eukaryota</taxon>
        <taxon>Fungi</taxon>
        <taxon>Fungi incertae sedis</taxon>
        <taxon>Mucoromycota</taxon>
        <taxon>Glomeromycotina</taxon>
        <taxon>Glomeromycetes</taxon>
        <taxon>Diversisporales</taxon>
        <taxon>Gigasporaceae</taxon>
        <taxon>Cetraspora</taxon>
    </lineage>
</organism>
<accession>A0A9N9GBM8</accession>
<feature type="domain" description="HAT C-terminal dimerisation" evidence="1">
    <location>
        <begin position="74"/>
        <end position="125"/>
    </location>
</feature>
<feature type="non-terminal residue" evidence="2">
    <location>
        <position position="133"/>
    </location>
</feature>